<organism evidence="1 2">
    <name type="scientific">Pristionchus mayeri</name>
    <dbReference type="NCBI Taxonomy" id="1317129"/>
    <lineage>
        <taxon>Eukaryota</taxon>
        <taxon>Metazoa</taxon>
        <taxon>Ecdysozoa</taxon>
        <taxon>Nematoda</taxon>
        <taxon>Chromadorea</taxon>
        <taxon>Rhabditida</taxon>
        <taxon>Rhabditina</taxon>
        <taxon>Diplogasteromorpha</taxon>
        <taxon>Diplogasteroidea</taxon>
        <taxon>Neodiplogasteridae</taxon>
        <taxon>Pristionchus</taxon>
    </lineage>
</organism>
<dbReference type="SUPFAM" id="SSF48371">
    <property type="entry name" value="ARM repeat"/>
    <property type="match status" value="1"/>
</dbReference>
<feature type="non-terminal residue" evidence="1">
    <location>
        <position position="228"/>
    </location>
</feature>
<sequence>YIKVHVVISEEGKMPKTRGRAIEELTRHNGLQILSIWLLEYGLQTTLREVSLIFANVSQGNPRLSHLDLEDPIQRSLQLLGSDDYHVTFNLIVFLRNVCRISTVYKSHSIDLSVCAELLDVIDKWATASALAEPAKSRHYVNTISITAETLCLLTSTENDPHHVYLKAIESLLKAKDNVIQILMRITTFYFANERVRTIVDKKQKVIASEQSFLQLPSQEQIFELKTK</sequence>
<name>A0AAN4ZNE6_9BILA</name>
<dbReference type="InterPro" id="IPR016024">
    <property type="entry name" value="ARM-type_fold"/>
</dbReference>
<reference evidence="2" key="1">
    <citation type="submission" date="2022-10" db="EMBL/GenBank/DDBJ databases">
        <title>Genome assembly of Pristionchus species.</title>
        <authorList>
            <person name="Yoshida K."/>
            <person name="Sommer R.J."/>
        </authorList>
    </citation>
    <scope>NUCLEOTIDE SEQUENCE [LARGE SCALE GENOMIC DNA]</scope>
    <source>
        <strain evidence="2">RS5460</strain>
    </source>
</reference>
<gene>
    <name evidence="1" type="ORF">PMAYCL1PPCAC_10990</name>
</gene>
<dbReference type="EMBL" id="BTRK01000003">
    <property type="protein sequence ID" value="GMR40795.1"/>
    <property type="molecule type" value="Genomic_DNA"/>
</dbReference>
<keyword evidence="2" id="KW-1185">Reference proteome</keyword>
<feature type="non-terminal residue" evidence="1">
    <location>
        <position position="1"/>
    </location>
</feature>
<evidence type="ECO:0000313" key="1">
    <source>
        <dbReference type="EMBL" id="GMR40795.1"/>
    </source>
</evidence>
<accession>A0AAN4ZNE6</accession>
<proteinExistence type="predicted"/>
<comment type="caution">
    <text evidence="1">The sequence shown here is derived from an EMBL/GenBank/DDBJ whole genome shotgun (WGS) entry which is preliminary data.</text>
</comment>
<evidence type="ECO:0000313" key="2">
    <source>
        <dbReference type="Proteomes" id="UP001328107"/>
    </source>
</evidence>
<dbReference type="AlphaFoldDB" id="A0AAN4ZNE6"/>
<protein>
    <submittedName>
        <fullName evidence="1">Uncharacterized protein</fullName>
    </submittedName>
</protein>
<dbReference type="Proteomes" id="UP001328107">
    <property type="component" value="Unassembled WGS sequence"/>
</dbReference>